<evidence type="ECO:0000256" key="1">
    <source>
        <dbReference type="ARBA" id="ARBA00010406"/>
    </source>
</evidence>
<evidence type="ECO:0000256" key="2">
    <source>
        <dbReference type="ARBA" id="ARBA00012274"/>
    </source>
</evidence>
<dbReference type="InterPro" id="IPR005144">
    <property type="entry name" value="ATP-cone_dom"/>
</dbReference>
<dbReference type="InterPro" id="IPR039718">
    <property type="entry name" value="Rrm1"/>
</dbReference>
<dbReference type="GeneID" id="54981636"/>
<dbReference type="GO" id="GO:0004748">
    <property type="term" value="F:ribonucleoside-diphosphate reductase activity, thioredoxin disulfide as acceptor"/>
    <property type="evidence" value="ECO:0007669"/>
    <property type="project" value="UniProtKB-EC"/>
</dbReference>
<feature type="domain" description="ATP-cone" evidence="9">
    <location>
        <begin position="4"/>
        <end position="89"/>
    </location>
</feature>
<dbReference type="UniPathway" id="UPA00326"/>
<dbReference type="GO" id="GO:0005524">
    <property type="term" value="F:ATP binding"/>
    <property type="evidence" value="ECO:0007669"/>
    <property type="project" value="UniProtKB-UniRule"/>
</dbReference>
<evidence type="ECO:0000256" key="3">
    <source>
        <dbReference type="ARBA" id="ARBA00022741"/>
    </source>
</evidence>
<dbReference type="KEGG" id="vg:54981636"/>
<dbReference type="PROSITE" id="PS51161">
    <property type="entry name" value="ATP_CONE"/>
    <property type="match status" value="1"/>
</dbReference>
<comment type="function">
    <text evidence="8">Provides the precursors necessary for DNA synthesis. Catalyzes the biosynthesis of deoxyribonucleotides from the corresponding ribonucleotides.</text>
</comment>
<evidence type="ECO:0000256" key="4">
    <source>
        <dbReference type="ARBA" id="ARBA00022840"/>
    </source>
</evidence>
<name>A0A223LHG1_9CAUD</name>
<keyword evidence="6 8" id="KW-0215">Deoxyribonucleotide synthesis</keyword>
<dbReference type="EMBL" id="MF370964">
    <property type="protein sequence ID" value="ASU03313.1"/>
    <property type="molecule type" value="Genomic_DNA"/>
</dbReference>
<evidence type="ECO:0000313" key="11">
    <source>
        <dbReference type="Proteomes" id="UP000222256"/>
    </source>
</evidence>
<dbReference type="InterPro" id="IPR013509">
    <property type="entry name" value="RNR_lsu_N"/>
</dbReference>
<dbReference type="PANTHER" id="PTHR11573:SF6">
    <property type="entry name" value="RIBONUCLEOSIDE-DIPHOSPHATE REDUCTASE LARGE SUBUNIT"/>
    <property type="match status" value="1"/>
</dbReference>
<evidence type="ECO:0000256" key="5">
    <source>
        <dbReference type="ARBA" id="ARBA00023002"/>
    </source>
</evidence>
<dbReference type="PANTHER" id="PTHR11573">
    <property type="entry name" value="RIBONUCLEOSIDE-DIPHOSPHATE REDUCTASE LARGE CHAIN"/>
    <property type="match status" value="1"/>
</dbReference>
<keyword evidence="4 7" id="KW-0067">ATP-binding</keyword>
<dbReference type="Pfam" id="PF00317">
    <property type="entry name" value="Ribonuc_red_lgN"/>
    <property type="match status" value="1"/>
</dbReference>
<keyword evidence="11" id="KW-1185">Reference proteome</keyword>
<dbReference type="Proteomes" id="UP000222256">
    <property type="component" value="Segment"/>
</dbReference>
<organism evidence="10 11">
    <name type="scientific">Pseudoalteromonas phage J2-1</name>
    <dbReference type="NCBI Taxonomy" id="2023998"/>
    <lineage>
        <taxon>Viruses</taxon>
        <taxon>Duplodnaviria</taxon>
        <taxon>Heunggongvirae</taxon>
        <taxon>Uroviricota</taxon>
        <taxon>Caudoviricetes</taxon>
        <taxon>Qingdaovirus</taxon>
        <taxon>Qingdaovirus J21</taxon>
    </lineage>
</organism>
<comment type="catalytic activity">
    <reaction evidence="8">
        <text>a 2'-deoxyribonucleoside 5'-diphosphate + [thioredoxin]-disulfide + H2O = a ribonucleoside 5'-diphosphate + [thioredoxin]-dithiol</text>
        <dbReference type="Rhea" id="RHEA:23252"/>
        <dbReference type="Rhea" id="RHEA-COMP:10698"/>
        <dbReference type="Rhea" id="RHEA-COMP:10700"/>
        <dbReference type="ChEBI" id="CHEBI:15377"/>
        <dbReference type="ChEBI" id="CHEBI:29950"/>
        <dbReference type="ChEBI" id="CHEBI:50058"/>
        <dbReference type="ChEBI" id="CHEBI:57930"/>
        <dbReference type="ChEBI" id="CHEBI:73316"/>
        <dbReference type="EC" id="1.17.4.1"/>
    </reaction>
</comment>
<dbReference type="InterPro" id="IPR008926">
    <property type="entry name" value="RNR_R1-su_N"/>
</dbReference>
<dbReference type="RefSeq" id="YP_009791454.1">
    <property type="nucleotide sequence ID" value="NC_047839.1"/>
</dbReference>
<evidence type="ECO:0000259" key="9">
    <source>
        <dbReference type="PROSITE" id="PS51161"/>
    </source>
</evidence>
<sequence length="422" mass="48118">MSINYVTKSNGDVVEFSPDKLNRMAEWGATIGICWSGLVFDALRKVEDKCSTQELQQALIDACSDKKTPEHLDMAARLYLGSLYKTVHGGFEERPSLPDFYYKMTSAGVWEYMDYDDSDLDYLDSVLDNDKDLNYKLSTVKQISTKYAKKLNGVVCETPQYAFMGIAMKVMETQPDERRLEDVEKLYTYLSDLKINMPTPFLAGLRTSFKGFASCCVIKSEDTADSIENLVHAAYKFTNASSGIGCTLTTRSVKDPIRAQPDKHTGKIPYYRYLQGAVKSTKQEVRGGGATVHYTVLDPEVETLLRLKHPTTIEDKRIRGLDYSMGATKLLAEKASRKEPWMLVSYYDSPELYEAHFKGYDEFKKAYQAYEKSEGKKKFVNSFEVLKLFLTQRGDTGRKYHTWLDEMNTHTPFKDTIYSSNL</sequence>
<comment type="similarity">
    <text evidence="1 8">Belongs to the ribonucleoside diphosphate reductase large chain family.</text>
</comment>
<dbReference type="EC" id="1.17.4.1" evidence="2 8"/>
<dbReference type="SUPFAM" id="SSF48168">
    <property type="entry name" value="R1 subunit of ribonucleotide reductase, N-terminal domain"/>
    <property type="match status" value="1"/>
</dbReference>
<accession>A0A223LHG1</accession>
<dbReference type="Gene3D" id="3.20.70.20">
    <property type="match status" value="1"/>
</dbReference>
<dbReference type="SUPFAM" id="SSF51998">
    <property type="entry name" value="PFL-like glycyl radical enzymes"/>
    <property type="match status" value="1"/>
</dbReference>
<proteinExistence type="inferred from homology"/>
<reference evidence="10 11" key="1">
    <citation type="submission" date="2017-06" db="EMBL/GenBank/DDBJ databases">
        <title>A Novel Lytic Pseudoalteromonas phage Isolated from Qingdao coast of China.</title>
        <authorList>
            <person name="Li H."/>
        </authorList>
    </citation>
    <scope>NUCLEOTIDE SEQUENCE [LARGE SCALE GENOMIC DNA]</scope>
</reference>
<keyword evidence="5 8" id="KW-0560">Oxidoreductase</keyword>
<evidence type="ECO:0000256" key="6">
    <source>
        <dbReference type="ARBA" id="ARBA00023116"/>
    </source>
</evidence>
<evidence type="ECO:0000256" key="8">
    <source>
        <dbReference type="RuleBase" id="RU003410"/>
    </source>
</evidence>
<dbReference type="InterPro" id="IPR000788">
    <property type="entry name" value="RNR_lg_C"/>
</dbReference>
<dbReference type="Pfam" id="PF02867">
    <property type="entry name" value="Ribonuc_red_lgC"/>
    <property type="match status" value="1"/>
</dbReference>
<dbReference type="GO" id="GO:0009263">
    <property type="term" value="P:deoxyribonucleotide biosynthetic process"/>
    <property type="evidence" value="ECO:0007669"/>
    <property type="project" value="UniProtKB-KW"/>
</dbReference>
<keyword evidence="3 7" id="KW-0547">Nucleotide-binding</keyword>
<evidence type="ECO:0000313" key="10">
    <source>
        <dbReference type="EMBL" id="ASU03313.1"/>
    </source>
</evidence>
<protein>
    <recommendedName>
        <fullName evidence="2 8">Ribonucleoside-diphosphate reductase</fullName>
        <ecNumber evidence="2 8">1.17.4.1</ecNumber>
    </recommendedName>
</protein>
<evidence type="ECO:0000256" key="7">
    <source>
        <dbReference type="PROSITE-ProRule" id="PRU00492"/>
    </source>
</evidence>